<reference evidence="2" key="1">
    <citation type="journal article" date="2007" name="J. Bacteriol.">
        <title>Comparative genome analysis of four magnetotactic bacteria reveals a complex set of group-specific genes implicated in magnetosome biomineralization and function.</title>
        <authorList>
            <person name="Richter M."/>
            <person name="Kube M."/>
            <person name="Bazylinski D.A."/>
            <person name="Lombardot T."/>
            <person name="Gloeckner F.O."/>
            <person name="Reinhardt R."/>
            <person name="Schueler D."/>
        </authorList>
    </citation>
    <scope>NUCLEOTIDE SEQUENCE</scope>
    <source>
        <strain evidence="2">MSR-1</strain>
    </source>
</reference>
<sequence>MHNLHDVLLVCFPVTGSIFSSVSSIMHHFINNGCVFYALLGSSIPHGDIMGLLIFKLDPRYRPMSSIRSNIARGERCLL</sequence>
<evidence type="ECO:0000313" key="2">
    <source>
        <dbReference type="EMBL" id="CAM73984.1"/>
    </source>
</evidence>
<proteinExistence type="predicted"/>
<protein>
    <submittedName>
        <fullName evidence="2">Membrane protein</fullName>
    </submittedName>
</protein>
<gene>
    <name evidence="2" type="ORF">MGR_1822</name>
</gene>
<organism evidence="2">
    <name type="scientific">Magnetospirillum gryphiswaldense</name>
    <dbReference type="NCBI Taxonomy" id="55518"/>
    <lineage>
        <taxon>Bacteria</taxon>
        <taxon>Pseudomonadati</taxon>
        <taxon>Pseudomonadota</taxon>
        <taxon>Alphaproteobacteria</taxon>
        <taxon>Rhodospirillales</taxon>
        <taxon>Rhodospirillaceae</taxon>
        <taxon>Magnetospirillum</taxon>
    </lineage>
</organism>
<evidence type="ECO:0000256" key="1">
    <source>
        <dbReference type="SAM" id="Phobius"/>
    </source>
</evidence>
<keyword evidence="1" id="KW-0472">Membrane</keyword>
<name>A4TTM7_9PROT</name>
<accession>A4TTM7</accession>
<keyword evidence="1" id="KW-0812">Transmembrane</keyword>
<feature type="transmembrane region" description="Helical" evidence="1">
    <location>
        <begin position="7"/>
        <end position="30"/>
    </location>
</feature>
<dbReference type="AlphaFoldDB" id="A4TTM7"/>
<dbReference type="EMBL" id="CU459003">
    <property type="protein sequence ID" value="CAM73984.1"/>
    <property type="molecule type" value="Genomic_DNA"/>
</dbReference>
<feature type="transmembrane region" description="Helical" evidence="1">
    <location>
        <begin position="36"/>
        <end position="55"/>
    </location>
</feature>
<keyword evidence="1" id="KW-1133">Transmembrane helix</keyword>